<gene>
    <name evidence="1" type="ORF">CRV2_00009358</name>
</gene>
<evidence type="ECO:0000313" key="1">
    <source>
        <dbReference type="EMBL" id="CAG9942424.1"/>
    </source>
</evidence>
<comment type="caution">
    <text evidence="1">The sequence shown here is derived from an EMBL/GenBank/DDBJ whole genome shotgun (WGS) entry which is preliminary data.</text>
</comment>
<proteinExistence type="predicted"/>
<reference evidence="1" key="1">
    <citation type="submission" date="2020-04" db="EMBL/GenBank/DDBJ databases">
        <authorList>
            <person name="Broberg M."/>
        </authorList>
    </citation>
    <scope>NUCLEOTIDE SEQUENCE</scope>
</reference>
<evidence type="ECO:0000313" key="2">
    <source>
        <dbReference type="Proteomes" id="UP000836387"/>
    </source>
</evidence>
<accession>A0ACA9TNU8</accession>
<dbReference type="EMBL" id="CADEHS020000006">
    <property type="protein sequence ID" value="CAG9942424.1"/>
    <property type="molecule type" value="Genomic_DNA"/>
</dbReference>
<reference evidence="1" key="2">
    <citation type="submission" date="2021-10" db="EMBL/GenBank/DDBJ databases">
        <authorList>
            <person name="Piombo E."/>
        </authorList>
    </citation>
    <scope>NUCLEOTIDE SEQUENCE</scope>
</reference>
<name>A0ACA9TNU8_BIOOC</name>
<organism evidence="1 2">
    <name type="scientific">Clonostachys rosea f. rosea IK726</name>
    <dbReference type="NCBI Taxonomy" id="1349383"/>
    <lineage>
        <taxon>Eukaryota</taxon>
        <taxon>Fungi</taxon>
        <taxon>Dikarya</taxon>
        <taxon>Ascomycota</taxon>
        <taxon>Pezizomycotina</taxon>
        <taxon>Sordariomycetes</taxon>
        <taxon>Hypocreomycetidae</taxon>
        <taxon>Hypocreales</taxon>
        <taxon>Bionectriaceae</taxon>
        <taxon>Clonostachys</taxon>
    </lineage>
</organism>
<dbReference type="Proteomes" id="UP000836387">
    <property type="component" value="Unassembled WGS sequence"/>
</dbReference>
<sequence>MESHHHSPHHNDRLGWHMLPHEFVNDTFFDHKPAWQCRLDKDHLVPPDSSSELTRNGSIRSTASLDSCDSGYITIPPLSPLGDLSHPPRSFGLLLEDDEYGEQLRATSPAFDSCSVTTEVAPGHMEKPRLERRPHTKIRRGCSNCKMRHVKASPSCGNCVKRGVQCEYPSLPRIVRQESGLSSLVAPTECSEPGSSFTVASAQSLDSGIEINDLVGEWESFVQDHFPEDCQELGDERNNFRWSVTSRSPERPLDHYAENEKDDQEIHEPLINSQVEASAEPSLPPPIPEDPENTTFDARLPDTDAYVESTQELRSIMATMDPCSSGESSLVSTRVPSPWQEAANLVMSEQHRINEHLSRSLEWILSRNEDDDESAPESNPESLPSSAPDVPSSQPPLSDSSADGGKKRVLDALNVHVPEGHCQNSKRRKTAVFPTNDFAVDESAPSDDPGPSSSHQASSQSSSMNRTSSRRNTGASRARRTSNEGPGRSDEDEANNRPPPPGQPISPPYDSLRQSKRPRYACPYNKWDPIGCQLCCMPSRKNPEGGAEGFSRVKSHIFRNHDITVRCQKCWASFPTKSETLDNHVRKNGCMRKASPTKYWMTEDQRQQVRGQRFVSGGEENWYHLFRILLPEAQLQDELGSYRFTPCAYREATYAFFTSLTISIDYVPLSESRTPSNLSGPASQVAGIPLPMSGLQTPSGHGFSNASLSHLPNMLPMGDLPTVLDDTWSQIPAYMYDADVAVIDDTHIPPPSQPNEDVSTSSIDLYPTPRTRRHSDESGESGSGHVFGRHSRTSSGNESRRPAVQTPPQDASSAFLRLDNERLRRSVTQVRGERDDMRRRMEAANGRIDCLDQLLEEALYEEGKSSKLCSKLFELSKMLVDLRKELG</sequence>
<keyword evidence="2" id="KW-1185">Reference proteome</keyword>
<protein>
    <submittedName>
        <fullName evidence="1">Uncharacterized protein</fullName>
    </submittedName>
</protein>